<organism evidence="2 3">
    <name type="scientific">Lacticaseibacillus mingshuiensis</name>
    <dbReference type="NCBI Taxonomy" id="2799574"/>
    <lineage>
        <taxon>Bacteria</taxon>
        <taxon>Bacillati</taxon>
        <taxon>Bacillota</taxon>
        <taxon>Bacilli</taxon>
        <taxon>Lactobacillales</taxon>
        <taxon>Lactobacillaceae</taxon>
        <taxon>Lacticaseibacillus</taxon>
    </lineage>
</organism>
<dbReference type="PANTHER" id="PTHR40086:SF1">
    <property type="entry name" value="CELL CYCLE REGULATOR CCRZ"/>
    <property type="match status" value="1"/>
</dbReference>
<dbReference type="InterPro" id="IPR002575">
    <property type="entry name" value="Aminoglycoside_PTrfase"/>
</dbReference>
<sequence>MNFDLDPGWSLEPVGGTTGGAFMGVYAHEKFFLKRNASPFLAALSVEGVTPKLIWTKRISTGDVLTAQDWVNGKTMTREQMCSPIVAQLLGKVHNSVLLRRMLQKVGGQGQSLPALRERVLVNLAPTLRQHAVVAQAVAALMTLPPQRELRVCHGDLNHKNWLLSDSGRLYLVDWDQASLGDPAFDLSVVLFNYVPRAQWQEWLDAYGTKLTADLATRLQWYGLLHLLDETQRMFDAQRYTEMNAALLKMQEVLDQQD</sequence>
<dbReference type="Pfam" id="PF01636">
    <property type="entry name" value="APH"/>
    <property type="match status" value="1"/>
</dbReference>
<name>A0ABW4CHQ8_9LACO</name>
<evidence type="ECO:0000259" key="1">
    <source>
        <dbReference type="Pfam" id="PF01636"/>
    </source>
</evidence>
<dbReference type="EMBL" id="JBHTOC010000008">
    <property type="protein sequence ID" value="MFD1429842.1"/>
    <property type="molecule type" value="Genomic_DNA"/>
</dbReference>
<comment type="caution">
    <text evidence="2">The sequence shown here is derived from an EMBL/GenBank/DDBJ whole genome shotgun (WGS) entry which is preliminary data.</text>
</comment>
<dbReference type="SUPFAM" id="SSF56112">
    <property type="entry name" value="Protein kinase-like (PK-like)"/>
    <property type="match status" value="1"/>
</dbReference>
<reference evidence="3" key="1">
    <citation type="journal article" date="2019" name="Int. J. Syst. Evol. Microbiol.">
        <title>The Global Catalogue of Microorganisms (GCM) 10K type strain sequencing project: providing services to taxonomists for standard genome sequencing and annotation.</title>
        <authorList>
            <consortium name="The Broad Institute Genomics Platform"/>
            <consortium name="The Broad Institute Genome Sequencing Center for Infectious Disease"/>
            <person name="Wu L."/>
            <person name="Ma J."/>
        </authorList>
    </citation>
    <scope>NUCLEOTIDE SEQUENCE [LARGE SCALE GENOMIC DNA]</scope>
    <source>
        <strain evidence="3">CCM 8980</strain>
    </source>
</reference>
<dbReference type="InterPro" id="IPR011009">
    <property type="entry name" value="Kinase-like_dom_sf"/>
</dbReference>
<dbReference type="InterPro" id="IPR052077">
    <property type="entry name" value="CcrZ_PhaseVar_Mediator"/>
</dbReference>
<proteinExistence type="predicted"/>
<dbReference type="RefSeq" id="WP_203628060.1">
    <property type="nucleotide sequence ID" value="NZ_BOLQ01000017.1"/>
</dbReference>
<evidence type="ECO:0000313" key="3">
    <source>
        <dbReference type="Proteomes" id="UP001597196"/>
    </source>
</evidence>
<dbReference type="PANTHER" id="PTHR40086">
    <property type="entry name" value="PHOSPHOTRANSFERASE YTMP-RELATED"/>
    <property type="match status" value="1"/>
</dbReference>
<protein>
    <submittedName>
        <fullName evidence="2">Phosphotransferase</fullName>
    </submittedName>
</protein>
<gene>
    <name evidence="2" type="ORF">ACFQ4P_06235</name>
</gene>
<keyword evidence="3" id="KW-1185">Reference proteome</keyword>
<dbReference type="Gene3D" id="3.90.1200.10">
    <property type="match status" value="1"/>
</dbReference>
<accession>A0ABW4CHQ8</accession>
<evidence type="ECO:0000313" key="2">
    <source>
        <dbReference type="EMBL" id="MFD1429842.1"/>
    </source>
</evidence>
<dbReference type="Proteomes" id="UP001597196">
    <property type="component" value="Unassembled WGS sequence"/>
</dbReference>
<feature type="domain" description="Aminoglycoside phosphotransferase" evidence="1">
    <location>
        <begin position="40"/>
        <end position="212"/>
    </location>
</feature>